<accession>A0A7R9XVI9</accession>
<dbReference type="PROSITE" id="PS51257">
    <property type="entry name" value="PROKAR_LIPOPROTEIN"/>
    <property type="match status" value="1"/>
</dbReference>
<reference evidence="2" key="1">
    <citation type="submission" date="2021-01" db="EMBL/GenBank/DDBJ databases">
        <authorList>
            <person name="Corre E."/>
            <person name="Pelletier E."/>
            <person name="Niang G."/>
            <person name="Scheremetjew M."/>
            <person name="Finn R."/>
            <person name="Kale V."/>
            <person name="Holt S."/>
            <person name="Cochrane G."/>
            <person name="Meng A."/>
            <person name="Brown T."/>
            <person name="Cohen L."/>
        </authorList>
    </citation>
    <scope>NUCLEOTIDE SEQUENCE</scope>
    <source>
        <strain evidence="2">CCMP1413</strain>
    </source>
</reference>
<evidence type="ECO:0000256" key="1">
    <source>
        <dbReference type="SAM" id="MobiDB-lite"/>
    </source>
</evidence>
<feature type="region of interest" description="Disordered" evidence="1">
    <location>
        <begin position="284"/>
        <end position="322"/>
    </location>
</feature>
<dbReference type="PANTHER" id="PTHR37845:SF1">
    <property type="entry name" value="SEQUENCE ORPHAN"/>
    <property type="match status" value="1"/>
</dbReference>
<gene>
    <name evidence="2" type="ORF">PCOL08062_LOCUS776</name>
</gene>
<organism evidence="2">
    <name type="scientific">Prasinoderma coloniale</name>
    <dbReference type="NCBI Taxonomy" id="156133"/>
    <lineage>
        <taxon>Eukaryota</taxon>
        <taxon>Viridiplantae</taxon>
        <taxon>Prasinodermophyta</taxon>
        <taxon>Prasinodermophyceae</taxon>
        <taxon>Prasinodermales</taxon>
        <taxon>Prasinodermaceae</taxon>
        <taxon>Prasinoderma</taxon>
    </lineage>
</organism>
<evidence type="ECO:0000313" key="2">
    <source>
        <dbReference type="EMBL" id="CAD8229014.1"/>
    </source>
</evidence>
<dbReference type="EMBL" id="HBDZ01000992">
    <property type="protein sequence ID" value="CAD8229014.1"/>
    <property type="molecule type" value="Transcribed_RNA"/>
</dbReference>
<proteinExistence type="predicted"/>
<sequence length="322" mass="32607">MRRIEGPADGADFVARVPVQFQAVAAAAAGAASGCAVALPLAIIDRAVVEGVTNAAGKGGAEGVFKAAIRIGSATLKNPVTAMLAPSTRMVAGVYGSTYIAANLMDVVAERTRCSAAVATSAKFATTTAVNMGASVAKDAAFARMYGGCVTAVPPISYALFAGRDILTIGGAFIVPAVFAAALERAAGLDTDSAANVAQLTTPSAMQLLCTPLHVLALSYASSPKTPMLKRLRSLRGSTASACAARSIRMLPAYGLGGVFNRTLIQGGREKLADMHGVGMAEATGEPVAARAAQGRPGNGRRARQRADTAGSHPQDAMELCA</sequence>
<dbReference type="PANTHER" id="PTHR37845">
    <property type="entry name" value="SEQUENCE ORPHAN"/>
    <property type="match status" value="1"/>
</dbReference>
<protein>
    <submittedName>
        <fullName evidence="2">Uncharacterized protein</fullName>
    </submittedName>
</protein>
<dbReference type="InterPro" id="IPR038781">
    <property type="entry name" value="C365.16-ike"/>
</dbReference>
<dbReference type="AlphaFoldDB" id="A0A7R9XVI9"/>
<dbReference type="GO" id="GO:0005739">
    <property type="term" value="C:mitochondrion"/>
    <property type="evidence" value="ECO:0007669"/>
    <property type="project" value="TreeGrafter"/>
</dbReference>
<name>A0A7R9XVI9_9VIRI</name>